<dbReference type="PANTHER" id="PTHR33164">
    <property type="entry name" value="TRANSCRIPTIONAL REGULATOR, MARR FAMILY"/>
    <property type="match status" value="1"/>
</dbReference>
<gene>
    <name evidence="2" type="ORF">FB559_5364</name>
</gene>
<dbReference type="AlphaFoldDB" id="A0A543CRD2"/>
<keyword evidence="3" id="KW-1185">Reference proteome</keyword>
<dbReference type="EMBL" id="VFOZ01000001">
    <property type="protein sequence ID" value="TQL99666.1"/>
    <property type="molecule type" value="Genomic_DNA"/>
</dbReference>
<dbReference type="GO" id="GO:0003677">
    <property type="term" value="F:DNA binding"/>
    <property type="evidence" value="ECO:0007669"/>
    <property type="project" value="UniProtKB-KW"/>
</dbReference>
<dbReference type="SUPFAM" id="SSF46785">
    <property type="entry name" value="Winged helix' DNA-binding domain"/>
    <property type="match status" value="1"/>
</dbReference>
<keyword evidence="2" id="KW-0238">DNA-binding</keyword>
<dbReference type="InterPro" id="IPR036390">
    <property type="entry name" value="WH_DNA-bd_sf"/>
</dbReference>
<dbReference type="InterPro" id="IPR000835">
    <property type="entry name" value="HTH_MarR-typ"/>
</dbReference>
<dbReference type="InterPro" id="IPR039422">
    <property type="entry name" value="MarR/SlyA-like"/>
</dbReference>
<dbReference type="RefSeq" id="WP_141958637.1">
    <property type="nucleotide sequence ID" value="NZ_VFOZ01000001.1"/>
</dbReference>
<evidence type="ECO:0000313" key="2">
    <source>
        <dbReference type="EMBL" id="TQL99666.1"/>
    </source>
</evidence>
<feature type="domain" description="HTH marR-type" evidence="1">
    <location>
        <begin position="1"/>
        <end position="137"/>
    </location>
</feature>
<reference evidence="2 3" key="1">
    <citation type="submission" date="2019-06" db="EMBL/GenBank/DDBJ databases">
        <title>Sequencing the genomes of 1000 actinobacteria strains.</title>
        <authorList>
            <person name="Klenk H.-P."/>
        </authorList>
    </citation>
    <scope>NUCLEOTIDE SEQUENCE [LARGE SCALE GENOMIC DNA]</scope>
    <source>
        <strain evidence="2 3">DSM 102200</strain>
    </source>
</reference>
<comment type="caution">
    <text evidence="2">The sequence shown here is derived from an EMBL/GenBank/DDBJ whole genome shotgun (WGS) entry which is preliminary data.</text>
</comment>
<dbReference type="Proteomes" id="UP000316096">
    <property type="component" value="Unassembled WGS sequence"/>
</dbReference>
<dbReference type="InterPro" id="IPR036388">
    <property type="entry name" value="WH-like_DNA-bd_sf"/>
</dbReference>
<dbReference type="PROSITE" id="PS50995">
    <property type="entry name" value="HTH_MARR_2"/>
    <property type="match status" value="1"/>
</dbReference>
<dbReference type="GO" id="GO:0003700">
    <property type="term" value="F:DNA-binding transcription factor activity"/>
    <property type="evidence" value="ECO:0007669"/>
    <property type="project" value="InterPro"/>
</dbReference>
<dbReference type="Gene3D" id="1.10.10.10">
    <property type="entry name" value="Winged helix-like DNA-binding domain superfamily/Winged helix DNA-binding domain"/>
    <property type="match status" value="1"/>
</dbReference>
<proteinExistence type="predicted"/>
<accession>A0A543CRD2</accession>
<sequence length="157" mass="17100">MRTAEELRFLILAAQREGNRLLGQALKPLGLTSSQAEVLRILEEHQPLTLTGLGELLICESGNNPSRLVDRLTAGGLVDRQVSALDRRHIELSLTEEGGRLARRVAGIEEDLYRSIDDAAGGHDLQQVTGFLRTFVAGLPAGQALARRIAISEEPRS</sequence>
<dbReference type="GO" id="GO:0006950">
    <property type="term" value="P:response to stress"/>
    <property type="evidence" value="ECO:0007669"/>
    <property type="project" value="TreeGrafter"/>
</dbReference>
<dbReference type="OrthoDB" id="2600321at2"/>
<organism evidence="2 3">
    <name type="scientific">Actinoallomurus bryophytorum</name>
    <dbReference type="NCBI Taxonomy" id="1490222"/>
    <lineage>
        <taxon>Bacteria</taxon>
        <taxon>Bacillati</taxon>
        <taxon>Actinomycetota</taxon>
        <taxon>Actinomycetes</taxon>
        <taxon>Streptosporangiales</taxon>
        <taxon>Thermomonosporaceae</taxon>
        <taxon>Actinoallomurus</taxon>
    </lineage>
</organism>
<name>A0A543CRD2_9ACTN</name>
<dbReference type="Pfam" id="PF01047">
    <property type="entry name" value="MarR"/>
    <property type="match status" value="1"/>
</dbReference>
<dbReference type="SMART" id="SM00347">
    <property type="entry name" value="HTH_MARR"/>
    <property type="match status" value="1"/>
</dbReference>
<dbReference type="PANTHER" id="PTHR33164:SF101">
    <property type="entry name" value="TRANSCRIPTIONAL REPRESSOR MPRA"/>
    <property type="match status" value="1"/>
</dbReference>
<evidence type="ECO:0000313" key="3">
    <source>
        <dbReference type="Proteomes" id="UP000316096"/>
    </source>
</evidence>
<protein>
    <submittedName>
        <fullName evidence="2">DNA-binding MarR family transcriptional regulator</fullName>
    </submittedName>
</protein>
<evidence type="ECO:0000259" key="1">
    <source>
        <dbReference type="PROSITE" id="PS50995"/>
    </source>
</evidence>